<dbReference type="PANTHER" id="PTHR42110:SF1">
    <property type="entry name" value="L-ASPARAGINASE, PUTATIVE (AFU_ORTHOLOGUE AFUA_3G11890)-RELATED"/>
    <property type="match status" value="1"/>
</dbReference>
<name>A0ABT2YYZ9_9RHOB</name>
<organism evidence="1 2">
    <name type="scientific">Albidovulum sediminicola</name>
    <dbReference type="NCBI Taxonomy" id="2984331"/>
    <lineage>
        <taxon>Bacteria</taxon>
        <taxon>Pseudomonadati</taxon>
        <taxon>Pseudomonadota</taxon>
        <taxon>Alphaproteobacteria</taxon>
        <taxon>Rhodobacterales</taxon>
        <taxon>Paracoccaceae</taxon>
        <taxon>Albidovulum</taxon>
    </lineage>
</organism>
<evidence type="ECO:0000313" key="1">
    <source>
        <dbReference type="EMBL" id="MCV2864010.1"/>
    </source>
</evidence>
<dbReference type="RefSeq" id="WP_263720477.1">
    <property type="nucleotide sequence ID" value="NZ_JAOWLA010000003.1"/>
</dbReference>
<comment type="caution">
    <text evidence="1">The sequence shown here is derived from an EMBL/GenBank/DDBJ whole genome shotgun (WGS) entry which is preliminary data.</text>
</comment>
<protein>
    <submittedName>
        <fullName evidence="1">Asparaginase</fullName>
    </submittedName>
</protein>
<dbReference type="InterPro" id="IPR010349">
    <property type="entry name" value="Asparaginase_II"/>
</dbReference>
<proteinExistence type="predicted"/>
<dbReference type="InterPro" id="IPR012338">
    <property type="entry name" value="Beta-lactam/transpept-like"/>
</dbReference>
<keyword evidence="2" id="KW-1185">Reference proteome</keyword>
<dbReference type="Proteomes" id="UP001652503">
    <property type="component" value="Unassembled WGS sequence"/>
</dbReference>
<dbReference type="PANTHER" id="PTHR42110">
    <property type="entry name" value="L-ASPARAGINASE, PUTATIVE (AFU_ORTHOLOGUE AFUA_3G11890)-RELATED"/>
    <property type="match status" value="1"/>
</dbReference>
<sequence>MKAVPMVEFWRGGLLESLHLGHAVICDATGGIVEAWGDPDAVIFPRSACKMIQALPLVESGAADALGVGPSRLALACASHQGAAVHSDLVTRWLGDLGLGENDLRCGPQMPRDHAAMREVLCKGDSPCQIHNNCSGKHTGFLTLARHLGAGPEYHEVDHPVQAAVRQAFEEVTGLASPGYGIDGCSAPNFATTVHGLARAMAFFATAATRSDGRSKAADRLVSAMTAFPELVAGEGRSCTNLMRAMGGKVAVKTGAEAVFVAILPERGIGIALKVLDGADRASEAAITALLIRLGALDPGHPVVKHYLTGPIMNRAGLAVAERRLAPGFAA</sequence>
<dbReference type="EMBL" id="JAOWLA010000003">
    <property type="protein sequence ID" value="MCV2864010.1"/>
    <property type="molecule type" value="Genomic_DNA"/>
</dbReference>
<dbReference type="Pfam" id="PF06089">
    <property type="entry name" value="Asparaginase_II"/>
    <property type="match status" value="1"/>
</dbReference>
<evidence type="ECO:0000313" key="2">
    <source>
        <dbReference type="Proteomes" id="UP001652503"/>
    </source>
</evidence>
<dbReference type="SUPFAM" id="SSF56601">
    <property type="entry name" value="beta-lactamase/transpeptidase-like"/>
    <property type="match status" value="1"/>
</dbReference>
<accession>A0ABT2YYZ9</accession>
<reference evidence="1 2" key="1">
    <citation type="submission" date="2022-10" db="EMBL/GenBank/DDBJ databases">
        <title>Defluviimonas sp. nov., isolated from ocean surface water.</title>
        <authorList>
            <person name="He W."/>
            <person name="Wang L."/>
            <person name="Zhang D.-F."/>
        </authorList>
    </citation>
    <scope>NUCLEOTIDE SEQUENCE [LARGE SCALE GENOMIC DNA]</scope>
    <source>
        <strain evidence="1 2">WL0075</strain>
    </source>
</reference>
<gene>
    <name evidence="1" type="ORF">OE647_04555</name>
</gene>